<gene>
    <name evidence="2" type="ORF">Nstercoris_00421</name>
</gene>
<organism evidence="2 3">
    <name type="scientific">Nitrosomonas stercoris</name>
    <dbReference type="NCBI Taxonomy" id="1444684"/>
    <lineage>
        <taxon>Bacteria</taxon>
        <taxon>Pseudomonadati</taxon>
        <taxon>Pseudomonadota</taxon>
        <taxon>Betaproteobacteria</taxon>
        <taxon>Nitrosomonadales</taxon>
        <taxon>Nitrosomonadaceae</taxon>
        <taxon>Nitrosomonas</taxon>
    </lineage>
</organism>
<protein>
    <recommendedName>
        <fullName evidence="1">N-acyl amino acid synthase FeeM catalytic core domain-containing protein</fullName>
    </recommendedName>
</protein>
<dbReference type="Gene3D" id="3.40.630.30">
    <property type="match status" value="1"/>
</dbReference>
<evidence type="ECO:0000259" key="1">
    <source>
        <dbReference type="Pfam" id="PF21926"/>
    </source>
</evidence>
<dbReference type="SUPFAM" id="SSF55729">
    <property type="entry name" value="Acyl-CoA N-acyltransferases (Nat)"/>
    <property type="match status" value="1"/>
</dbReference>
<accession>A0A4Y1YJA4</accession>
<feature type="domain" description="N-acyl amino acid synthase FeeM catalytic core" evidence="1">
    <location>
        <begin position="79"/>
        <end position="229"/>
    </location>
</feature>
<evidence type="ECO:0000313" key="3">
    <source>
        <dbReference type="Proteomes" id="UP000316473"/>
    </source>
</evidence>
<dbReference type="InterPro" id="IPR054597">
    <property type="entry name" value="FeeM_cat"/>
</dbReference>
<evidence type="ECO:0000313" key="2">
    <source>
        <dbReference type="EMBL" id="BBL34190.1"/>
    </source>
</evidence>
<sequence>MHIAHRSTPTNTAKNIHLSHITLNPSYPDSLAFNLSRTYSTPHQQTQPTPPTHPPLNCLLQRNGYSIHLVNSLKQRIKATTLIKRMYASRGYQTNNACAFTNSSNQYTFEARQSQQLIGTMTLTIDTHNKLLADTLYQTELNQFRQRNRRLCELSKLAFDSESSSKEIFASLFHIAYIFARNIHNVDDAFIEINPRHAAFYKRMLGFQQIGELRTCPRVNAPAVLLQLNLEYMKQQIITQAGQLNQNTRSIYPQFLSQNQEKEITQRIQTKYTTTTFFPSYQSTPDYRQNHYQPA</sequence>
<dbReference type="Proteomes" id="UP000316473">
    <property type="component" value="Chromosome"/>
</dbReference>
<dbReference type="InterPro" id="IPR016181">
    <property type="entry name" value="Acyl_CoA_acyltransferase"/>
</dbReference>
<proteinExistence type="predicted"/>
<reference evidence="2 3" key="1">
    <citation type="submission" date="2019-06" db="EMBL/GenBank/DDBJ databases">
        <title>Nitrosomonas stercoris KYUHI-S whole genome shotgun sequence.</title>
        <authorList>
            <person name="Nakagawa T."/>
            <person name="Tsuchiya Y."/>
            <person name="Takahashi R."/>
        </authorList>
    </citation>
    <scope>NUCLEOTIDE SEQUENCE [LARGE SCALE GENOMIC DNA]</scope>
    <source>
        <strain evidence="2 3">KYUHI-S</strain>
    </source>
</reference>
<dbReference type="Pfam" id="PF21926">
    <property type="entry name" value="FeeM"/>
    <property type="match status" value="1"/>
</dbReference>
<keyword evidence="3" id="KW-1185">Reference proteome</keyword>
<name>A0A4Y1YJA4_9PROT</name>
<dbReference type="AlphaFoldDB" id="A0A4Y1YJA4"/>
<dbReference type="KEGG" id="nst:Nstercoris_00421"/>
<dbReference type="EMBL" id="AP019755">
    <property type="protein sequence ID" value="BBL34190.1"/>
    <property type="molecule type" value="Genomic_DNA"/>
</dbReference>